<dbReference type="Pfam" id="PF09369">
    <property type="entry name" value="MZB"/>
    <property type="match status" value="1"/>
</dbReference>
<feature type="non-terminal residue" evidence="2">
    <location>
        <position position="1"/>
    </location>
</feature>
<evidence type="ECO:0000313" key="2">
    <source>
        <dbReference type="EMBL" id="GAF89493.1"/>
    </source>
</evidence>
<sequence length="270" mass="29319">VYPEAVYLHNGETYLVRELDLDGKVAYVERRETDYYTQAVLESNVRITEERDASNAVERATLGYGEVDVSWQTVAFKKIKFSTRENIGLGPVEIPAQQLATTALWLVPDAEIRAAMKAAGLRASEGVVGLRNLAVVALPLVSMCDSRDLGGVVDSTNLGRSTMIVYDRYPGGLGYSEKGFQAIERLLEICHEMVASCPCEEGCPSCVGLPNLRPAIHSDPDLTRGHPMPNKRASLRLLELLRGEGEGGAEVSDRVAVRLGGGVEGERGDD</sequence>
<gene>
    <name evidence="2" type="ORF">S01H1_25416</name>
</gene>
<dbReference type="GO" id="GO:0036297">
    <property type="term" value="P:interstrand cross-link repair"/>
    <property type="evidence" value="ECO:0007669"/>
    <property type="project" value="TreeGrafter"/>
</dbReference>
<comment type="caution">
    <text evidence="2">The sequence shown here is derived from an EMBL/GenBank/DDBJ whole genome shotgun (WGS) entry which is preliminary data.</text>
</comment>
<dbReference type="AlphaFoldDB" id="X0T7Q0"/>
<dbReference type="GO" id="GO:0005634">
    <property type="term" value="C:nucleus"/>
    <property type="evidence" value="ECO:0007669"/>
    <property type="project" value="TreeGrafter"/>
</dbReference>
<dbReference type="InterPro" id="IPR018973">
    <property type="entry name" value="MZB"/>
</dbReference>
<dbReference type="GO" id="GO:0043138">
    <property type="term" value="F:3'-5' DNA helicase activity"/>
    <property type="evidence" value="ECO:0007669"/>
    <property type="project" value="TreeGrafter"/>
</dbReference>
<name>X0T7Q0_9ZZZZ</name>
<protein>
    <recommendedName>
        <fullName evidence="1">MrfA-like Zn-binding domain-containing protein</fullName>
    </recommendedName>
</protein>
<organism evidence="2">
    <name type="scientific">marine sediment metagenome</name>
    <dbReference type="NCBI Taxonomy" id="412755"/>
    <lineage>
        <taxon>unclassified sequences</taxon>
        <taxon>metagenomes</taxon>
        <taxon>ecological metagenomes</taxon>
    </lineage>
</organism>
<proteinExistence type="predicted"/>
<feature type="domain" description="MrfA-like Zn-binding" evidence="1">
    <location>
        <begin position="133"/>
        <end position="207"/>
    </location>
</feature>
<dbReference type="EMBL" id="BARS01015352">
    <property type="protein sequence ID" value="GAF89493.1"/>
    <property type="molecule type" value="Genomic_DNA"/>
</dbReference>
<dbReference type="PANTHER" id="PTHR47957:SF3">
    <property type="entry name" value="ATP-DEPENDENT HELICASE HRQ1"/>
    <property type="match status" value="1"/>
</dbReference>
<accession>X0T7Q0</accession>
<reference evidence="2" key="1">
    <citation type="journal article" date="2014" name="Front. Microbiol.">
        <title>High frequency of phylogenetically diverse reductive dehalogenase-homologous genes in deep subseafloor sedimentary metagenomes.</title>
        <authorList>
            <person name="Kawai M."/>
            <person name="Futagami T."/>
            <person name="Toyoda A."/>
            <person name="Takaki Y."/>
            <person name="Nishi S."/>
            <person name="Hori S."/>
            <person name="Arai W."/>
            <person name="Tsubouchi T."/>
            <person name="Morono Y."/>
            <person name="Uchiyama I."/>
            <person name="Ito T."/>
            <person name="Fujiyama A."/>
            <person name="Inagaki F."/>
            <person name="Takami H."/>
        </authorList>
    </citation>
    <scope>NUCLEOTIDE SEQUENCE</scope>
    <source>
        <strain evidence="2">Expedition CK06-06</strain>
    </source>
</reference>
<dbReference type="PANTHER" id="PTHR47957">
    <property type="entry name" value="ATP-DEPENDENT HELICASE HRQ1"/>
    <property type="match status" value="1"/>
</dbReference>
<dbReference type="GO" id="GO:0006289">
    <property type="term" value="P:nucleotide-excision repair"/>
    <property type="evidence" value="ECO:0007669"/>
    <property type="project" value="TreeGrafter"/>
</dbReference>
<evidence type="ECO:0000259" key="1">
    <source>
        <dbReference type="Pfam" id="PF09369"/>
    </source>
</evidence>